<evidence type="ECO:0000313" key="4">
    <source>
        <dbReference type="Proteomes" id="UP000502823"/>
    </source>
</evidence>
<feature type="coiled-coil region" evidence="1">
    <location>
        <begin position="382"/>
        <end position="465"/>
    </location>
</feature>
<dbReference type="InParanoid" id="A0A6L2PPK8"/>
<sequence length="1260" mass="144730">MDLLFVQVDEMEALHHELEECRMKQGCLSQELDVLTQRYAEERRSHENDIQKLTSELKNVEASRDKLKQEYSTSETERESMLAVKLELEKKVNSLNVEISAVRSCVLLHKEQQDNLIVTHNKQIEEKEDAICELVKKVSVLQDEIYSLKDEKKDLCAQLHAANSGLAELQTCNEHLSHLCSNMTDENKALELTKISLDKKNEELLHEMNTVIEELEKVKASEQLSQESKLCLLEHHSKELHEREEKINRLLKVEHLLNEEKKNMDLMLTHMKELMCERNIVSQLCNDLRDNVSSLRVAVATVQDQNINEEGEVGQKVLVSKTERMDCKLASKGNESASNSKLLEKSLELQNSQTLCLEAQGIPLEAKLAAMKISVLELQMDHKNIDTNVSELVNKLEGLNAELVSVRGEIMQILQSNDILRNELSSAEEMCHDIAQKCKDLTFRIEILNSENGKLLKDIQQLENLKSLIEITERSLAAEHSLNAELKAEKEAFGELYRILKDDFQKLNRDNESLNIVIGTMKNQTSNLHKHNLELNEKVQKYEMSHMKCEEKSRKLRRMREERQAEFNRLLNSETVLRQKMSEFQRSLKDISYKFETIVFGTAASCTELEVIDCQRTELEELLTLMCIECEEILHSILKWTYRSFQETEQSMENQYLGISVHLGANEPPETVLNLDRGSESDVSKDTGRINMKTWQQQELDDLQLQISTLLSGIEVALKKCTSVDTWCNHILEVYITDTRSSNIFCGRGAFCNVSGLNLVDRTNLIKHIVTKLQGSEKNDEELEVVGDGWNPEDFLEMHSEAKSAILTCEEKAQKEHKKKASEHSVILKMRLQLEQKLVHKTKEVEFLNTQNKSLQVMLDKEQNLKTEVERNLLELKALHETLANDKEIVCKLKFAEEEKCKQLQIELEKVSGVKQAYETLLEVNNKLQSENDDMKSKMEEGKKAIRLEYEKKLDKLKTKMKALYEEEVEKKTKKSKEESGHLLAMCRFYKDKIGSYENDVGILKSQVWEIGDKLLLTEREKKKLEEELSKQEMFLQLIGKQDDFLETHEALRNLERGRKLAGSSREVQTLDIIDESITFVRRKKSIPRSLPSGMGAMFDPEDEEGEVFNTTNLADLKAGRCVPEGHKGRISELQYRNSLCPPHLKSSYPAETQFHDPREYRDEDLKLGCAVDVDQCDTLSTSMLLPSEKQRKKDRGQTSYKKPGPPTPGKNGGRLSLQGAELLTPRAPLRESNDGASVRKASTPNRLKSLFMTKNRRDE</sequence>
<name>A0A6L2PPK8_COPFO</name>
<organism evidence="3 4">
    <name type="scientific">Coptotermes formosanus</name>
    <name type="common">Formosan subterranean termite</name>
    <dbReference type="NCBI Taxonomy" id="36987"/>
    <lineage>
        <taxon>Eukaryota</taxon>
        <taxon>Metazoa</taxon>
        <taxon>Ecdysozoa</taxon>
        <taxon>Arthropoda</taxon>
        <taxon>Hexapoda</taxon>
        <taxon>Insecta</taxon>
        <taxon>Pterygota</taxon>
        <taxon>Neoptera</taxon>
        <taxon>Polyneoptera</taxon>
        <taxon>Dictyoptera</taxon>
        <taxon>Blattodea</taxon>
        <taxon>Blattoidea</taxon>
        <taxon>Termitoidae</taxon>
        <taxon>Rhinotermitidae</taxon>
        <taxon>Coptotermes</taxon>
    </lineage>
</organism>
<evidence type="ECO:0000313" key="3">
    <source>
        <dbReference type="EMBL" id="GFG34214.1"/>
    </source>
</evidence>
<feature type="coiled-coil region" evidence="1">
    <location>
        <begin position="532"/>
        <end position="569"/>
    </location>
</feature>
<dbReference type="AlphaFoldDB" id="A0A6L2PPK8"/>
<feature type="coiled-coil region" evidence="1">
    <location>
        <begin position="918"/>
        <end position="974"/>
    </location>
</feature>
<feature type="coiled-coil region" evidence="1">
    <location>
        <begin position="187"/>
        <end position="253"/>
    </location>
</feature>
<feature type="non-terminal residue" evidence="3">
    <location>
        <position position="1260"/>
    </location>
</feature>
<feature type="region of interest" description="Disordered" evidence="2">
    <location>
        <begin position="1183"/>
        <end position="1260"/>
    </location>
</feature>
<keyword evidence="4" id="KW-1185">Reference proteome</keyword>
<proteinExistence type="predicted"/>
<dbReference type="EMBL" id="BLKM01005410">
    <property type="protein sequence ID" value="GFG34214.1"/>
    <property type="molecule type" value="Genomic_DNA"/>
</dbReference>
<accession>A0A6L2PPK8</accession>
<feature type="coiled-coil region" evidence="1">
    <location>
        <begin position="36"/>
        <end position="77"/>
    </location>
</feature>
<comment type="caution">
    <text evidence="3">The sequence shown here is derived from an EMBL/GenBank/DDBJ whole genome shotgun (WGS) entry which is preliminary data.</text>
</comment>
<protein>
    <submittedName>
        <fullName evidence="3">Uncharacterized protein</fullName>
    </submittedName>
</protein>
<evidence type="ECO:0000256" key="1">
    <source>
        <dbReference type="SAM" id="Coils"/>
    </source>
</evidence>
<keyword evidence="1" id="KW-0175">Coiled coil</keyword>
<reference evidence="4" key="1">
    <citation type="submission" date="2020-01" db="EMBL/GenBank/DDBJ databases">
        <title>Draft genome sequence of the Termite Coptotermes fromosanus.</title>
        <authorList>
            <person name="Itakura S."/>
            <person name="Yosikawa Y."/>
            <person name="Umezawa K."/>
        </authorList>
    </citation>
    <scope>NUCLEOTIDE SEQUENCE [LARGE SCALE GENOMIC DNA]</scope>
</reference>
<evidence type="ECO:0000256" key="2">
    <source>
        <dbReference type="SAM" id="MobiDB-lite"/>
    </source>
</evidence>
<feature type="coiled-coil region" evidence="1">
    <location>
        <begin position="831"/>
        <end position="886"/>
    </location>
</feature>
<gene>
    <name evidence="3" type="ORF">Cfor_00479</name>
</gene>
<dbReference type="Proteomes" id="UP000502823">
    <property type="component" value="Unassembled WGS sequence"/>
</dbReference>
<dbReference type="OrthoDB" id="2436455at2759"/>